<gene>
    <name evidence="14" type="primary">PTCD3</name>
</gene>
<dbReference type="InterPro" id="IPR011990">
    <property type="entry name" value="TPR-like_helical_dom_sf"/>
</dbReference>
<dbReference type="GO" id="GO:0032543">
    <property type="term" value="P:mitochondrial translation"/>
    <property type="evidence" value="ECO:0007669"/>
    <property type="project" value="Ensembl"/>
</dbReference>
<evidence type="ECO:0000256" key="3">
    <source>
        <dbReference type="ARBA" id="ARBA00022730"/>
    </source>
</evidence>
<dbReference type="GO" id="GO:0005840">
    <property type="term" value="C:ribosome"/>
    <property type="evidence" value="ECO:0007669"/>
    <property type="project" value="UniProtKB-KW"/>
</dbReference>
<dbReference type="GO" id="GO:0005654">
    <property type="term" value="C:nucleoplasm"/>
    <property type="evidence" value="ECO:0007669"/>
    <property type="project" value="Ensembl"/>
</dbReference>
<evidence type="ECO:0000313" key="15">
    <source>
        <dbReference type="Proteomes" id="UP000694406"/>
    </source>
</evidence>
<keyword evidence="3" id="KW-0699">rRNA-binding</keyword>
<evidence type="ECO:0000256" key="8">
    <source>
        <dbReference type="ARBA" id="ARBA00022980"/>
    </source>
</evidence>
<organism evidence="14 15">
    <name type="scientific">Laticauda laticaudata</name>
    <name type="common">Blue-ringed sea krait</name>
    <name type="synonym">Blue-lipped sea krait</name>
    <dbReference type="NCBI Taxonomy" id="8630"/>
    <lineage>
        <taxon>Eukaryota</taxon>
        <taxon>Metazoa</taxon>
        <taxon>Chordata</taxon>
        <taxon>Craniata</taxon>
        <taxon>Vertebrata</taxon>
        <taxon>Euteleostomi</taxon>
        <taxon>Lepidosauria</taxon>
        <taxon>Squamata</taxon>
        <taxon>Bifurcata</taxon>
        <taxon>Unidentata</taxon>
        <taxon>Episquamata</taxon>
        <taxon>Toxicofera</taxon>
        <taxon>Serpentes</taxon>
        <taxon>Colubroidea</taxon>
        <taxon>Elapidae</taxon>
        <taxon>Laticaudinae</taxon>
        <taxon>Laticauda</taxon>
    </lineage>
</organism>
<sequence>MASWRLWRCPFPARDLLQRRSVVSGASGSFREGGDRYVGSDQRETRSPVNDLERHHSENATLLEKPPILKEETIFLPRKKIWDKSAVLQALALTVNRDITAVPYMFQDDPYLIPRNSSEHHFFSTSKTSGQNAAKFVIDTHPELFEKDYAEPHIQSLMPQRLVLQLEEVSEVALKNLIQLRKVKASVNMYDQLLQAGTIISLETSNNLLDLLCFYGDREPDQENDSSLEKQEETAPRREFVRNSSKSQQITWRKNNNAERIFHLMPEKNVHSYCSMIRGMVKHGECQKAFNMYTDMVNKNLKADVSTFNTLILAAIDVKEKYIEKWACIEDLLRQMAEQDIQPNLLTFNSILKALKQCGKVARAKARLILNEMRALNIEPSFATYYHLLCMSHNIAGFSESQSHVLYAIVNEIEIKTFCPQDPDDVYFFPNAMKTCLELKDVQLAYRLHRVVEKAENRIMLGNMAQKNFYYMPFFELLAVMEHFDVLLKWYKELVPSEFYPNVRTIMLLLQALDSGDCLKLIPQIWKDIKQFGFSLRDTIVQEVLALMARDVQSPETQVAFADCAENIKSLHDLKSKNMQLLWKDTSLNNTTILFARAGRTQEAWNMLQLFKKYSQVPSDLTVKEIFGCIKQSRQAEKALELIKLTAEYGIQSTSVLAKTTLEEFELSAEQRQTLVDIIERSCGYK</sequence>
<dbReference type="GeneTree" id="ENSGT00390000016876"/>
<evidence type="ECO:0000256" key="11">
    <source>
        <dbReference type="ARBA" id="ARBA00035134"/>
    </source>
</evidence>
<dbReference type="GO" id="GO:0006417">
    <property type="term" value="P:regulation of translation"/>
    <property type="evidence" value="ECO:0007669"/>
    <property type="project" value="UniProtKB-KW"/>
</dbReference>
<keyword evidence="8" id="KW-0689">Ribosomal protein</keyword>
<feature type="region of interest" description="Disordered" evidence="13">
    <location>
        <begin position="26"/>
        <end position="52"/>
    </location>
</feature>
<dbReference type="Ensembl" id="ENSLLTT00000004416.1">
    <property type="protein sequence ID" value="ENSLLTP00000004242.1"/>
    <property type="gene ID" value="ENSLLTG00000003195.1"/>
</dbReference>
<dbReference type="InterPro" id="IPR055063">
    <property type="entry name" value="Rib_mS39_PPR"/>
</dbReference>
<keyword evidence="4" id="KW-0677">Repeat</keyword>
<evidence type="ECO:0000256" key="7">
    <source>
        <dbReference type="ARBA" id="ARBA00022946"/>
    </source>
</evidence>
<feature type="repeat" description="PPR" evidence="12">
    <location>
        <begin position="344"/>
        <end position="380"/>
    </location>
</feature>
<dbReference type="GO" id="GO:0005759">
    <property type="term" value="C:mitochondrial matrix"/>
    <property type="evidence" value="ECO:0007669"/>
    <property type="project" value="Ensembl"/>
</dbReference>
<evidence type="ECO:0000256" key="2">
    <source>
        <dbReference type="ARBA" id="ARBA00008551"/>
    </source>
</evidence>
<evidence type="ECO:0000256" key="12">
    <source>
        <dbReference type="PROSITE-ProRule" id="PRU00708"/>
    </source>
</evidence>
<comment type="similarity">
    <text evidence="2">Belongs to the mitochondrion-specific ribosomal protein mS39 family.</text>
</comment>
<dbReference type="PANTHER" id="PTHR16276">
    <property type="entry name" value="PENTATRICOPEPTIDE REPEAT DOMAIN-CONTAINING PROTEIN 3"/>
    <property type="match status" value="1"/>
</dbReference>
<dbReference type="PROSITE" id="PS51375">
    <property type="entry name" value="PPR"/>
    <property type="match status" value="2"/>
</dbReference>
<evidence type="ECO:0000256" key="4">
    <source>
        <dbReference type="ARBA" id="ARBA00022737"/>
    </source>
</evidence>
<dbReference type="InterPro" id="IPR037387">
    <property type="entry name" value="PTCD3"/>
</dbReference>
<feature type="region of interest" description="Disordered" evidence="13">
    <location>
        <begin position="220"/>
        <end position="239"/>
    </location>
</feature>
<protein>
    <recommendedName>
        <fullName evidence="11">Small ribosomal subunit protein mS39</fullName>
    </recommendedName>
</protein>
<feature type="repeat" description="PPR" evidence="12">
    <location>
        <begin position="269"/>
        <end position="303"/>
    </location>
</feature>
<proteinExistence type="inferred from homology"/>
<dbReference type="PANTHER" id="PTHR16276:SF1">
    <property type="entry name" value="SMALL RIBOSOMAL SUBUNIT PROTEIN MS39"/>
    <property type="match status" value="1"/>
</dbReference>
<evidence type="ECO:0000313" key="14">
    <source>
        <dbReference type="Ensembl" id="ENSLLTP00000004242.1"/>
    </source>
</evidence>
<keyword evidence="6" id="KW-0694">RNA-binding</keyword>
<dbReference type="InterPro" id="IPR002885">
    <property type="entry name" value="PPR_rpt"/>
</dbReference>
<dbReference type="Proteomes" id="UP000694406">
    <property type="component" value="Unplaced"/>
</dbReference>
<dbReference type="GO" id="GO:1990904">
    <property type="term" value="C:ribonucleoprotein complex"/>
    <property type="evidence" value="ECO:0007669"/>
    <property type="project" value="UniProtKB-KW"/>
</dbReference>
<evidence type="ECO:0000256" key="1">
    <source>
        <dbReference type="ARBA" id="ARBA00004173"/>
    </source>
</evidence>
<evidence type="ECO:0000256" key="9">
    <source>
        <dbReference type="ARBA" id="ARBA00023128"/>
    </source>
</evidence>
<evidence type="ECO:0000256" key="5">
    <source>
        <dbReference type="ARBA" id="ARBA00022845"/>
    </source>
</evidence>
<dbReference type="AlphaFoldDB" id="A0A8C5RJW1"/>
<keyword evidence="15" id="KW-1185">Reference proteome</keyword>
<keyword evidence="5" id="KW-0810">Translation regulation</keyword>
<dbReference type="Gene3D" id="1.25.40.10">
    <property type="entry name" value="Tetratricopeptide repeat domain"/>
    <property type="match status" value="3"/>
</dbReference>
<evidence type="ECO:0000256" key="6">
    <source>
        <dbReference type="ARBA" id="ARBA00022884"/>
    </source>
</evidence>
<feature type="compositionally biased region" description="Basic and acidic residues" evidence="13">
    <location>
        <begin position="41"/>
        <end position="52"/>
    </location>
</feature>
<dbReference type="NCBIfam" id="TIGR00756">
    <property type="entry name" value="PPR"/>
    <property type="match status" value="1"/>
</dbReference>
<dbReference type="GO" id="GO:0019843">
    <property type="term" value="F:rRNA binding"/>
    <property type="evidence" value="ECO:0007669"/>
    <property type="project" value="UniProtKB-KW"/>
</dbReference>
<evidence type="ECO:0000256" key="13">
    <source>
        <dbReference type="SAM" id="MobiDB-lite"/>
    </source>
</evidence>
<accession>A0A8C5RJW1</accession>
<dbReference type="GO" id="GO:0043024">
    <property type="term" value="F:ribosomal small subunit binding"/>
    <property type="evidence" value="ECO:0007669"/>
    <property type="project" value="Ensembl"/>
</dbReference>
<dbReference type="GO" id="GO:0005886">
    <property type="term" value="C:plasma membrane"/>
    <property type="evidence" value="ECO:0007669"/>
    <property type="project" value="Ensembl"/>
</dbReference>
<dbReference type="Pfam" id="PF13812">
    <property type="entry name" value="PPR_3"/>
    <property type="match status" value="1"/>
</dbReference>
<keyword evidence="7" id="KW-0809">Transit peptide</keyword>
<keyword evidence="9" id="KW-0496">Mitochondrion</keyword>
<dbReference type="Pfam" id="PF22330">
    <property type="entry name" value="Rib_mS39_PPR"/>
    <property type="match status" value="1"/>
</dbReference>
<keyword evidence="10" id="KW-0687">Ribonucleoprotein</keyword>
<reference evidence="14" key="2">
    <citation type="submission" date="2025-09" db="UniProtKB">
        <authorList>
            <consortium name="Ensembl"/>
        </authorList>
    </citation>
    <scope>IDENTIFICATION</scope>
</reference>
<comment type="subcellular location">
    <subcellularLocation>
        <location evidence="1">Mitochondrion</location>
    </subcellularLocation>
</comment>
<dbReference type="GO" id="GO:0005829">
    <property type="term" value="C:cytosol"/>
    <property type="evidence" value="ECO:0007669"/>
    <property type="project" value="Ensembl"/>
</dbReference>
<evidence type="ECO:0000256" key="10">
    <source>
        <dbReference type="ARBA" id="ARBA00023274"/>
    </source>
</evidence>
<name>A0A8C5RJW1_LATLA</name>
<reference evidence="14" key="1">
    <citation type="submission" date="2025-08" db="UniProtKB">
        <authorList>
            <consortium name="Ensembl"/>
        </authorList>
    </citation>
    <scope>IDENTIFICATION</scope>
</reference>